<name>A0ABN8HYF4_9NEOP</name>
<feature type="non-terminal residue" evidence="2">
    <location>
        <position position="644"/>
    </location>
</feature>
<proteinExistence type="predicted"/>
<feature type="region of interest" description="Disordered" evidence="1">
    <location>
        <begin position="407"/>
        <end position="426"/>
    </location>
</feature>
<evidence type="ECO:0000256" key="1">
    <source>
        <dbReference type="SAM" id="MobiDB-lite"/>
    </source>
</evidence>
<gene>
    <name evidence="2" type="ORF">IPOD504_LOCUS3396</name>
</gene>
<dbReference type="Proteomes" id="UP000837857">
    <property type="component" value="Chromosome 13"/>
</dbReference>
<evidence type="ECO:0000313" key="2">
    <source>
        <dbReference type="EMBL" id="CAH2041765.1"/>
    </source>
</evidence>
<dbReference type="EMBL" id="OW152825">
    <property type="protein sequence ID" value="CAH2041765.1"/>
    <property type="molecule type" value="Genomic_DNA"/>
</dbReference>
<feature type="region of interest" description="Disordered" evidence="1">
    <location>
        <begin position="561"/>
        <end position="619"/>
    </location>
</feature>
<evidence type="ECO:0000313" key="3">
    <source>
        <dbReference type="Proteomes" id="UP000837857"/>
    </source>
</evidence>
<feature type="compositionally biased region" description="Polar residues" evidence="1">
    <location>
        <begin position="292"/>
        <end position="301"/>
    </location>
</feature>
<protein>
    <recommendedName>
        <fullName evidence="4">C2H2-type domain-containing protein</fullName>
    </recommendedName>
</protein>
<evidence type="ECO:0008006" key="4">
    <source>
        <dbReference type="Google" id="ProtNLM"/>
    </source>
</evidence>
<reference evidence="2" key="1">
    <citation type="submission" date="2022-03" db="EMBL/GenBank/DDBJ databases">
        <authorList>
            <person name="Martin H S."/>
        </authorList>
    </citation>
    <scope>NUCLEOTIDE SEQUENCE</scope>
</reference>
<accession>A0ABN8HYF4</accession>
<sequence length="644" mass="72721">MKSPVEVRCIVCQLVFCCADCRWRHERTEHNLTFDCPICRGKRFLCRPEQLNEAFIRHLADEHIPLQCRKCNKLFSNMEDLVDIEKCVTISELIDTECLAKGEILEAIDNKFDSLYDKVTNNNEGEDFEAIVSINKSNKTAVITPIVRKKHLVDYESSETDSEEGSKIEIMRTPHPKVAPKTPRLKKQRSATPHAKKFITLMRQKVVEEYDESIGIEENIDGSPVNGSPSGINRLEVSESEKGVTTPTSQLQHMLKLAQAVTTSTPTHPATAGWSLFQEQGVDSPLSEIETTENSPAQSMDTDPKTESDVVQPKLKSIIVTESRLRIGSQDSLEKQATFQETGNSTEASVKAKKVKFAQDTIFKPEPIIKRVYRKPKRMLTPGPQKPRFCHNPRFQALINRFESQARTPVQVKRQKPAETTPPVGEHNMHARAIDFKDESTAVETESHSRESNELFSTCIDTPAEPINNAITTLTANIAGTLQTCLNSVLRTTEEETEIQFKFVITKKKVSVKRIADECEGVEERMNSLHEESASNKENIWSSVARAVKNVFWGDQASQTPYQSYEDHDSTASSASKRKCDDMSDSEISPLNHKRHKYEGRIRGRPPLKRSKSWGVSGLRSQTTEQLELKNTTLMNEETINQSF</sequence>
<feature type="compositionally biased region" description="Basic residues" evidence="1">
    <location>
        <begin position="592"/>
        <end position="612"/>
    </location>
</feature>
<keyword evidence="3" id="KW-1185">Reference proteome</keyword>
<feature type="region of interest" description="Disordered" evidence="1">
    <location>
        <begin position="282"/>
        <end position="311"/>
    </location>
</feature>
<organism evidence="2 3">
    <name type="scientific">Iphiclides podalirius</name>
    <name type="common">scarce swallowtail</name>
    <dbReference type="NCBI Taxonomy" id="110791"/>
    <lineage>
        <taxon>Eukaryota</taxon>
        <taxon>Metazoa</taxon>
        <taxon>Ecdysozoa</taxon>
        <taxon>Arthropoda</taxon>
        <taxon>Hexapoda</taxon>
        <taxon>Insecta</taxon>
        <taxon>Pterygota</taxon>
        <taxon>Neoptera</taxon>
        <taxon>Endopterygota</taxon>
        <taxon>Lepidoptera</taxon>
        <taxon>Glossata</taxon>
        <taxon>Ditrysia</taxon>
        <taxon>Papilionoidea</taxon>
        <taxon>Papilionidae</taxon>
        <taxon>Papilioninae</taxon>
        <taxon>Iphiclides</taxon>
    </lineage>
</organism>